<feature type="transmembrane region" description="Helical" evidence="1">
    <location>
        <begin position="59"/>
        <end position="82"/>
    </location>
</feature>
<evidence type="ECO:0000256" key="1">
    <source>
        <dbReference type="SAM" id="Phobius"/>
    </source>
</evidence>
<reference evidence="2 3" key="1">
    <citation type="journal article" date="2019" name="Sci. Rep.">
        <title>Orb-weaving spider Araneus ventricosus genome elucidates the spidroin gene catalogue.</title>
        <authorList>
            <person name="Kono N."/>
            <person name="Nakamura H."/>
            <person name="Ohtoshi R."/>
            <person name="Moran D.A.P."/>
            <person name="Shinohara A."/>
            <person name="Yoshida Y."/>
            <person name="Fujiwara M."/>
            <person name="Mori M."/>
            <person name="Tomita M."/>
            <person name="Arakawa K."/>
        </authorList>
    </citation>
    <scope>NUCLEOTIDE SEQUENCE [LARGE SCALE GENOMIC DNA]</scope>
</reference>
<evidence type="ECO:0000313" key="2">
    <source>
        <dbReference type="EMBL" id="GBN04482.1"/>
    </source>
</evidence>
<keyword evidence="1" id="KW-1133">Transmembrane helix</keyword>
<comment type="caution">
    <text evidence="2">The sequence shown here is derived from an EMBL/GenBank/DDBJ whole genome shotgun (WGS) entry which is preliminary data.</text>
</comment>
<protein>
    <submittedName>
        <fullName evidence="2">Uncharacterized protein</fullName>
    </submittedName>
</protein>
<gene>
    <name evidence="2" type="ORF">AVEN_249489_1</name>
</gene>
<proteinExistence type="predicted"/>
<evidence type="ECO:0000313" key="3">
    <source>
        <dbReference type="Proteomes" id="UP000499080"/>
    </source>
</evidence>
<keyword evidence="3" id="KW-1185">Reference proteome</keyword>
<accession>A0A4Y2KQN8</accession>
<sequence>MELQTVTGTPFCACTRNVSLEAHGPHSLRLSVWFQHDRAPPHITPMTSTNNQTLHLDSIGLIVVVQFIGWIAGSIMPELLLLGSNEDIVVRDTLSR</sequence>
<dbReference type="EMBL" id="BGPR01004887">
    <property type="protein sequence ID" value="GBN04482.1"/>
    <property type="molecule type" value="Genomic_DNA"/>
</dbReference>
<organism evidence="2 3">
    <name type="scientific">Araneus ventricosus</name>
    <name type="common">Orbweaver spider</name>
    <name type="synonym">Epeira ventricosa</name>
    <dbReference type="NCBI Taxonomy" id="182803"/>
    <lineage>
        <taxon>Eukaryota</taxon>
        <taxon>Metazoa</taxon>
        <taxon>Ecdysozoa</taxon>
        <taxon>Arthropoda</taxon>
        <taxon>Chelicerata</taxon>
        <taxon>Arachnida</taxon>
        <taxon>Araneae</taxon>
        <taxon>Araneomorphae</taxon>
        <taxon>Entelegynae</taxon>
        <taxon>Araneoidea</taxon>
        <taxon>Araneidae</taxon>
        <taxon>Araneus</taxon>
    </lineage>
</organism>
<keyword evidence="1" id="KW-0812">Transmembrane</keyword>
<keyword evidence="1" id="KW-0472">Membrane</keyword>
<dbReference type="AlphaFoldDB" id="A0A4Y2KQN8"/>
<dbReference type="Proteomes" id="UP000499080">
    <property type="component" value="Unassembled WGS sequence"/>
</dbReference>
<name>A0A4Y2KQN8_ARAVE</name>